<accession>A0ACB8IWN3</accession>
<evidence type="ECO:0000313" key="2">
    <source>
        <dbReference type="Proteomes" id="UP000829398"/>
    </source>
</evidence>
<evidence type="ECO:0000313" key="1">
    <source>
        <dbReference type="EMBL" id="KAH9701512.1"/>
    </source>
</evidence>
<comment type="caution">
    <text evidence="1">The sequence shown here is derived from an EMBL/GenBank/DDBJ whole genome shotgun (WGS) entry which is preliminary data.</text>
</comment>
<dbReference type="EMBL" id="CM039177">
    <property type="protein sequence ID" value="KAH9701512.1"/>
    <property type="molecule type" value="Genomic_DNA"/>
</dbReference>
<name>A0ACB8IWN3_CITSI</name>
<organism evidence="1 2">
    <name type="scientific">Citrus sinensis</name>
    <name type="common">Sweet orange</name>
    <name type="synonym">Citrus aurantium var. sinensis</name>
    <dbReference type="NCBI Taxonomy" id="2711"/>
    <lineage>
        <taxon>Eukaryota</taxon>
        <taxon>Viridiplantae</taxon>
        <taxon>Streptophyta</taxon>
        <taxon>Embryophyta</taxon>
        <taxon>Tracheophyta</taxon>
        <taxon>Spermatophyta</taxon>
        <taxon>Magnoliopsida</taxon>
        <taxon>eudicotyledons</taxon>
        <taxon>Gunneridae</taxon>
        <taxon>Pentapetalae</taxon>
        <taxon>rosids</taxon>
        <taxon>malvids</taxon>
        <taxon>Sapindales</taxon>
        <taxon>Rutaceae</taxon>
        <taxon>Aurantioideae</taxon>
        <taxon>Citrus</taxon>
    </lineage>
</organism>
<proteinExistence type="predicted"/>
<protein>
    <submittedName>
        <fullName evidence="1">Uncharacterized protein</fullName>
    </submittedName>
</protein>
<sequence>MLQLGTILNSKSFAITVADTRFISPNPSNYPNFDFLLIVGGFISSNPSFGDLLASILLLYHNSKAPFQQCSTLLMEQQKAQLSLELSSSSLCPASAAQYNSRKAIPQQGLGLKDIMPEFHPLRLTDLPSSKFESLE</sequence>
<dbReference type="Proteomes" id="UP000829398">
    <property type="component" value="Chromosome 8"/>
</dbReference>
<reference evidence="2" key="1">
    <citation type="journal article" date="2023" name="Hortic. Res.">
        <title>A chromosome-level phased genome enabling allele-level studies in sweet orange: a case study on citrus Huanglongbing tolerance.</title>
        <authorList>
            <person name="Wu B."/>
            <person name="Yu Q."/>
            <person name="Deng Z."/>
            <person name="Duan Y."/>
            <person name="Luo F."/>
            <person name="Gmitter F. Jr."/>
        </authorList>
    </citation>
    <scope>NUCLEOTIDE SEQUENCE [LARGE SCALE GENOMIC DNA]</scope>
    <source>
        <strain evidence="2">cv. Valencia</strain>
    </source>
</reference>
<keyword evidence="2" id="KW-1185">Reference proteome</keyword>
<gene>
    <name evidence="1" type="ORF">KPL71_025029</name>
</gene>